<gene>
    <name evidence="2" type="ORF">SBA1_600022</name>
</gene>
<evidence type="ECO:0000313" key="3">
    <source>
        <dbReference type="Proteomes" id="UP000238701"/>
    </source>
</evidence>
<reference evidence="3" key="1">
    <citation type="submission" date="2018-02" db="EMBL/GenBank/DDBJ databases">
        <authorList>
            <person name="Hausmann B."/>
        </authorList>
    </citation>
    <scope>NUCLEOTIDE SEQUENCE [LARGE SCALE GENOMIC DNA]</scope>
    <source>
        <strain evidence="3">Peat soil MAG SbA1</strain>
    </source>
</reference>
<organism evidence="2 3">
    <name type="scientific">Candidatus Sulfotelmatobacter kueseliae</name>
    <dbReference type="NCBI Taxonomy" id="2042962"/>
    <lineage>
        <taxon>Bacteria</taxon>
        <taxon>Pseudomonadati</taxon>
        <taxon>Acidobacteriota</taxon>
        <taxon>Terriglobia</taxon>
        <taxon>Terriglobales</taxon>
        <taxon>Candidatus Korobacteraceae</taxon>
        <taxon>Candidatus Sulfotelmatobacter</taxon>
    </lineage>
</organism>
<accession>A0A2U3L1R7</accession>
<keyword evidence="1" id="KW-0732">Signal</keyword>
<evidence type="ECO:0000313" key="2">
    <source>
        <dbReference type="EMBL" id="SPF45719.1"/>
    </source>
</evidence>
<evidence type="ECO:0000256" key="1">
    <source>
        <dbReference type="SAM" id="SignalP"/>
    </source>
</evidence>
<evidence type="ECO:0008006" key="4">
    <source>
        <dbReference type="Google" id="ProtNLM"/>
    </source>
</evidence>
<feature type="chain" id="PRO_5015576628" description="Outer membrane protein beta-barrel domain-containing protein" evidence="1">
    <location>
        <begin position="24"/>
        <end position="170"/>
    </location>
</feature>
<name>A0A2U3L1R7_9BACT</name>
<proteinExistence type="predicted"/>
<sequence length="170" mass="19073">MPKIAAAVLALVCLMLFSIPMSAQLLPRGNVYGGVAYGQMTDVTNKQSYRGWEGSAEDLPFARFPHLGFVLDANGFYRSGVTMYSGFFGPRFSTNLGKWRPFVQAMGGIRHINSNHFVYNPYAIDFGGGADYKLWFKSFSWRLEGDFIHGHYASAVQNDFRASTGIVWRF</sequence>
<dbReference type="Proteomes" id="UP000238701">
    <property type="component" value="Unassembled WGS sequence"/>
</dbReference>
<protein>
    <recommendedName>
        <fullName evidence="4">Outer membrane protein beta-barrel domain-containing protein</fullName>
    </recommendedName>
</protein>
<feature type="signal peptide" evidence="1">
    <location>
        <begin position="1"/>
        <end position="23"/>
    </location>
</feature>
<dbReference type="AlphaFoldDB" id="A0A2U3L1R7"/>
<dbReference type="EMBL" id="OMOD01000156">
    <property type="protein sequence ID" value="SPF45719.1"/>
    <property type="molecule type" value="Genomic_DNA"/>
</dbReference>